<dbReference type="AlphaFoldDB" id="X0XCK8"/>
<evidence type="ECO:0000313" key="1">
    <source>
        <dbReference type="EMBL" id="GAG34388.1"/>
    </source>
</evidence>
<name>X0XCK8_9ZZZZ</name>
<organism evidence="1">
    <name type="scientific">marine sediment metagenome</name>
    <dbReference type="NCBI Taxonomy" id="412755"/>
    <lineage>
        <taxon>unclassified sequences</taxon>
        <taxon>metagenomes</taxon>
        <taxon>ecological metagenomes</taxon>
    </lineage>
</organism>
<protein>
    <submittedName>
        <fullName evidence="1">Uncharacterized protein</fullName>
    </submittedName>
</protein>
<proteinExistence type="predicted"/>
<comment type="caution">
    <text evidence="1">The sequence shown here is derived from an EMBL/GenBank/DDBJ whole genome shotgun (WGS) entry which is preliminary data.</text>
</comment>
<gene>
    <name evidence="1" type="ORF">S01H1_65093</name>
</gene>
<accession>X0XCK8</accession>
<dbReference type="EMBL" id="BARS01042951">
    <property type="protein sequence ID" value="GAG34388.1"/>
    <property type="molecule type" value="Genomic_DNA"/>
</dbReference>
<reference evidence="1" key="1">
    <citation type="journal article" date="2014" name="Front. Microbiol.">
        <title>High frequency of phylogenetically diverse reductive dehalogenase-homologous genes in deep subseafloor sedimentary metagenomes.</title>
        <authorList>
            <person name="Kawai M."/>
            <person name="Futagami T."/>
            <person name="Toyoda A."/>
            <person name="Takaki Y."/>
            <person name="Nishi S."/>
            <person name="Hori S."/>
            <person name="Arai W."/>
            <person name="Tsubouchi T."/>
            <person name="Morono Y."/>
            <person name="Uchiyama I."/>
            <person name="Ito T."/>
            <person name="Fujiyama A."/>
            <person name="Inagaki F."/>
            <person name="Takami H."/>
        </authorList>
    </citation>
    <scope>NUCLEOTIDE SEQUENCE</scope>
    <source>
        <strain evidence="1">Expedition CK06-06</strain>
    </source>
</reference>
<feature type="non-terminal residue" evidence="1">
    <location>
        <position position="1"/>
    </location>
</feature>
<sequence length="56" mass="6653">SHYLYIEIDESDYTLLMLLMQSRQFIEKLCVPFKEIHGVSFENFLIKERILKDGGT</sequence>